<sequence length="765" mass="81193">MDPRGVLVLLSIVVLAARVARAAPASASTSAGASGPLQEQEINLKLRILVPRGGGRDQRAPVVSAAALAPALAQHLAAPMASIAAGRPAFSSQVSLPAVPSMMESVAALPPSSLTAMHSMQPVSVVSSLSAVASGASLTLPRGPAGGQQSYRKLVPVRGYGAPYQALNTPSLVQNIHFQYPTGPRYPTAWTRPRPGAASGAALILGTAAAAPAPPPAPAVPQQTAPAAPRPELINITLIRGGGKAAKACNCSGSNAVSSTTTAAPPPPPPPPPPEEPAPVEEDADDEAPPPPLYRPQAPTPAPDPWQGYIPPDVLEHAKKVLSNNANGRVKLQKEVDKLHFRQNFKHSSYPKKPVPGVGEDLWGALKDDLAELVKDAEMKDVDEDSDALHHRDPDWDDEPLDPIDDVHALGQQRGELDGVHDGDEDDTSGHPYFVDFWGNRVPQYENGFSDASDTVEDSRKEYSNDPHGWNPEYTKGLWSQSDEHLQVFSGTVGQQGQGPQQAQSAPNQVRPVYDNGLGIEANYNKYVLDNGTWVGPDPDPVPDDDLRNVMQDAVSHEPGLQNPSEVYPSYEEVVRYLNSQYRCVGSLGCTAEFQQRGNNSEFWFKNFVSRSIPSATSSSSATFAAPASPTAPAAPATPLPAPLPVPYLPLSPPSNPNLVDVNQLVEALILHKEKERARKQEAAESKEAVEEYEDEDEEGRDVERPVRTSNAHASPPGSAATSASSTTPRSVCKGLKDVGLAPDGQGMSHVQGVVCSSTFDHSEE</sequence>
<feature type="compositionally biased region" description="Polar residues" evidence="1">
    <location>
        <begin position="253"/>
        <end position="262"/>
    </location>
</feature>
<organism evidence="3 4">
    <name type="scientific">Frankliniella fusca</name>
    <dbReference type="NCBI Taxonomy" id="407009"/>
    <lineage>
        <taxon>Eukaryota</taxon>
        <taxon>Metazoa</taxon>
        <taxon>Ecdysozoa</taxon>
        <taxon>Arthropoda</taxon>
        <taxon>Hexapoda</taxon>
        <taxon>Insecta</taxon>
        <taxon>Pterygota</taxon>
        <taxon>Neoptera</taxon>
        <taxon>Paraneoptera</taxon>
        <taxon>Thysanoptera</taxon>
        <taxon>Terebrantia</taxon>
        <taxon>Thripoidea</taxon>
        <taxon>Thripidae</taxon>
        <taxon>Frankliniella</taxon>
    </lineage>
</organism>
<accession>A0AAE1HTH8</accession>
<feature type="compositionally biased region" description="Acidic residues" evidence="1">
    <location>
        <begin position="278"/>
        <end position="288"/>
    </location>
</feature>
<evidence type="ECO:0000256" key="1">
    <source>
        <dbReference type="SAM" id="MobiDB-lite"/>
    </source>
</evidence>
<feature type="compositionally biased region" description="Pro residues" evidence="1">
    <location>
        <begin position="289"/>
        <end position="304"/>
    </location>
</feature>
<evidence type="ECO:0000313" key="3">
    <source>
        <dbReference type="EMBL" id="KAK3927191.1"/>
    </source>
</evidence>
<dbReference type="EMBL" id="JAHWGI010001279">
    <property type="protein sequence ID" value="KAK3927191.1"/>
    <property type="molecule type" value="Genomic_DNA"/>
</dbReference>
<evidence type="ECO:0000313" key="4">
    <source>
        <dbReference type="Proteomes" id="UP001219518"/>
    </source>
</evidence>
<feature type="compositionally biased region" description="Basic and acidic residues" evidence="1">
    <location>
        <begin position="678"/>
        <end position="690"/>
    </location>
</feature>
<feature type="chain" id="PRO_5042079342" evidence="2">
    <location>
        <begin position="23"/>
        <end position="765"/>
    </location>
</feature>
<keyword evidence="4" id="KW-1185">Reference proteome</keyword>
<gene>
    <name evidence="3" type="ORF">KUF71_015497</name>
</gene>
<keyword evidence="2" id="KW-0732">Signal</keyword>
<feature type="region of interest" description="Disordered" evidence="1">
    <location>
        <begin position="678"/>
        <end position="750"/>
    </location>
</feature>
<protein>
    <submittedName>
        <fullName evidence="3">Uncharacterized protein</fullName>
    </submittedName>
</protein>
<proteinExistence type="predicted"/>
<feature type="region of interest" description="Disordered" evidence="1">
    <location>
        <begin position="253"/>
        <end position="309"/>
    </location>
</feature>
<name>A0AAE1HTH8_9NEOP</name>
<feature type="compositionally biased region" description="Pro residues" evidence="1">
    <location>
        <begin position="264"/>
        <end position="277"/>
    </location>
</feature>
<reference evidence="3" key="1">
    <citation type="submission" date="2021-07" db="EMBL/GenBank/DDBJ databases">
        <authorList>
            <person name="Catto M.A."/>
            <person name="Jacobson A."/>
            <person name="Kennedy G."/>
            <person name="Labadie P."/>
            <person name="Hunt B.G."/>
            <person name="Srinivasan R."/>
        </authorList>
    </citation>
    <scope>NUCLEOTIDE SEQUENCE</scope>
    <source>
        <strain evidence="3">PL_HMW_Pooled</strain>
        <tissue evidence="3">Head</tissue>
    </source>
</reference>
<feature type="region of interest" description="Disordered" evidence="1">
    <location>
        <begin position="381"/>
        <end position="403"/>
    </location>
</feature>
<feature type="signal peptide" evidence="2">
    <location>
        <begin position="1"/>
        <end position="22"/>
    </location>
</feature>
<dbReference type="AlphaFoldDB" id="A0AAE1HTH8"/>
<evidence type="ECO:0000256" key="2">
    <source>
        <dbReference type="SAM" id="SignalP"/>
    </source>
</evidence>
<feature type="compositionally biased region" description="Acidic residues" evidence="1">
    <location>
        <begin position="691"/>
        <end position="701"/>
    </location>
</feature>
<dbReference type="Proteomes" id="UP001219518">
    <property type="component" value="Unassembled WGS sequence"/>
</dbReference>
<feature type="compositionally biased region" description="Low complexity" evidence="1">
    <location>
        <begin position="712"/>
        <end position="729"/>
    </location>
</feature>
<reference evidence="3" key="2">
    <citation type="journal article" date="2023" name="BMC Genomics">
        <title>Pest status, molecular evolution, and epigenetic factors derived from the genome assembly of Frankliniella fusca, a thysanopteran phytovirus vector.</title>
        <authorList>
            <person name="Catto M.A."/>
            <person name="Labadie P.E."/>
            <person name="Jacobson A.L."/>
            <person name="Kennedy G.G."/>
            <person name="Srinivasan R."/>
            <person name="Hunt B.G."/>
        </authorList>
    </citation>
    <scope>NUCLEOTIDE SEQUENCE</scope>
    <source>
        <strain evidence="3">PL_HMW_Pooled</strain>
    </source>
</reference>
<comment type="caution">
    <text evidence="3">The sequence shown here is derived from an EMBL/GenBank/DDBJ whole genome shotgun (WGS) entry which is preliminary data.</text>
</comment>